<gene>
    <name evidence="2" type="ORF">AMECASPLE_034617</name>
</gene>
<comment type="caution">
    <text evidence="2">The sequence shown here is derived from an EMBL/GenBank/DDBJ whole genome shotgun (WGS) entry which is preliminary data.</text>
</comment>
<keyword evidence="3" id="KW-1185">Reference proteome</keyword>
<protein>
    <submittedName>
        <fullName evidence="2">Uncharacterized protein</fullName>
    </submittedName>
</protein>
<feature type="compositionally biased region" description="Polar residues" evidence="1">
    <location>
        <begin position="59"/>
        <end position="71"/>
    </location>
</feature>
<evidence type="ECO:0000313" key="3">
    <source>
        <dbReference type="Proteomes" id="UP001469553"/>
    </source>
</evidence>
<accession>A0ABV0XK73</accession>
<name>A0ABV0XK73_9TELE</name>
<feature type="compositionally biased region" description="Basic and acidic residues" evidence="1">
    <location>
        <begin position="49"/>
        <end position="58"/>
    </location>
</feature>
<evidence type="ECO:0000256" key="1">
    <source>
        <dbReference type="SAM" id="MobiDB-lite"/>
    </source>
</evidence>
<organism evidence="2 3">
    <name type="scientific">Ameca splendens</name>
    <dbReference type="NCBI Taxonomy" id="208324"/>
    <lineage>
        <taxon>Eukaryota</taxon>
        <taxon>Metazoa</taxon>
        <taxon>Chordata</taxon>
        <taxon>Craniata</taxon>
        <taxon>Vertebrata</taxon>
        <taxon>Euteleostomi</taxon>
        <taxon>Actinopterygii</taxon>
        <taxon>Neopterygii</taxon>
        <taxon>Teleostei</taxon>
        <taxon>Neoteleostei</taxon>
        <taxon>Acanthomorphata</taxon>
        <taxon>Ovalentaria</taxon>
        <taxon>Atherinomorphae</taxon>
        <taxon>Cyprinodontiformes</taxon>
        <taxon>Goodeidae</taxon>
        <taxon>Ameca</taxon>
    </lineage>
</organism>
<sequence>MCCWKSHVDVPNPFLLKASFWQENPCSHARKKHQLKALSGPPNPPDALLIEHHEDSREQGQSQKASCQNSKDPIQFQAMNQVANICSFKKTIFRNEFYRN</sequence>
<reference evidence="2 3" key="1">
    <citation type="submission" date="2021-06" db="EMBL/GenBank/DDBJ databases">
        <authorList>
            <person name="Palmer J.M."/>
        </authorList>
    </citation>
    <scope>NUCLEOTIDE SEQUENCE [LARGE SCALE GENOMIC DNA]</scope>
    <source>
        <strain evidence="2 3">AS_MEX2019</strain>
        <tissue evidence="2">Muscle</tissue>
    </source>
</reference>
<dbReference type="Proteomes" id="UP001469553">
    <property type="component" value="Unassembled WGS sequence"/>
</dbReference>
<dbReference type="EMBL" id="JAHRIP010004940">
    <property type="protein sequence ID" value="MEQ2281854.1"/>
    <property type="molecule type" value="Genomic_DNA"/>
</dbReference>
<proteinExistence type="predicted"/>
<evidence type="ECO:0000313" key="2">
    <source>
        <dbReference type="EMBL" id="MEQ2281854.1"/>
    </source>
</evidence>
<feature type="region of interest" description="Disordered" evidence="1">
    <location>
        <begin position="31"/>
        <end position="71"/>
    </location>
</feature>